<gene>
    <name evidence="1" type="ORF">MM35RIKEN_02410</name>
</gene>
<proteinExistence type="predicted"/>
<dbReference type="KEGG" id="vfa:MM35RIKEN_02410"/>
<name>A0A810PM58_9FIRM</name>
<dbReference type="RefSeq" id="WP_116705169.1">
    <property type="nucleotide sequence ID" value="NZ_AP023415.1"/>
</dbReference>
<organism evidence="1 2">
    <name type="scientific">Vescimonas fastidiosa</name>
    <dbReference type="NCBI Taxonomy" id="2714353"/>
    <lineage>
        <taxon>Bacteria</taxon>
        <taxon>Bacillati</taxon>
        <taxon>Bacillota</taxon>
        <taxon>Clostridia</taxon>
        <taxon>Eubacteriales</taxon>
        <taxon>Oscillospiraceae</taxon>
        <taxon>Vescimonas</taxon>
    </lineage>
</organism>
<sequence length="204" mass="23693">MYINTFKYTPKDVSCQLCTEYVKKLGCTALRCPWLAERIEAGVVGYREAVLETFPHERRLFQRLNLLIKHYPGSLWSNEQHERRMQYQCAVQGYRRRRDTNAYYAAMYLLTSNDDIYRRTANCFCKDGIEFGYAVLKNTSPHNYALFMAARDLCDKTEAVTMADLAEPEVIDPEALRLIVNATLIARYGLAAFQIRARGAEYER</sequence>
<evidence type="ECO:0000313" key="1">
    <source>
        <dbReference type="EMBL" id="BCK78049.1"/>
    </source>
</evidence>
<dbReference type="AlphaFoldDB" id="A0A810PM58"/>
<protein>
    <submittedName>
        <fullName evidence="1">Uncharacterized protein</fullName>
    </submittedName>
</protein>
<accession>A0A810PM58</accession>
<dbReference type="Proteomes" id="UP000681343">
    <property type="component" value="Chromosome"/>
</dbReference>
<keyword evidence="2" id="KW-1185">Reference proteome</keyword>
<evidence type="ECO:0000313" key="2">
    <source>
        <dbReference type="Proteomes" id="UP000681343"/>
    </source>
</evidence>
<reference evidence="1" key="1">
    <citation type="submission" date="2020-09" db="EMBL/GenBank/DDBJ databases">
        <title>New species isolated from human feces.</title>
        <authorList>
            <person name="Kitahara M."/>
            <person name="Shigeno Y."/>
            <person name="Shime M."/>
            <person name="Matsumoto Y."/>
            <person name="Nakamura S."/>
            <person name="Motooka D."/>
            <person name="Fukuoka S."/>
            <person name="Nishikawa H."/>
            <person name="Benno Y."/>
        </authorList>
    </citation>
    <scope>NUCLEOTIDE SEQUENCE</scope>
    <source>
        <strain evidence="1">MM35</strain>
    </source>
</reference>
<dbReference type="EMBL" id="AP023415">
    <property type="protein sequence ID" value="BCK78049.1"/>
    <property type="molecule type" value="Genomic_DNA"/>
</dbReference>